<dbReference type="SUPFAM" id="SSF56219">
    <property type="entry name" value="DNase I-like"/>
    <property type="match status" value="1"/>
</dbReference>
<dbReference type="InterPro" id="IPR050410">
    <property type="entry name" value="CCR4/nocturin_mRNA_transcr"/>
</dbReference>
<dbReference type="PANTHER" id="PTHR12121:SF36">
    <property type="entry name" value="ENDONUCLEASE_EXONUCLEASE_PHOSPHATASE DOMAIN-CONTAINING PROTEIN"/>
    <property type="match status" value="1"/>
</dbReference>
<reference evidence="2 3" key="1">
    <citation type="submission" date="2020-08" db="EMBL/GenBank/DDBJ databases">
        <title>Sequencing the genomes of 1000 actinobacteria strains.</title>
        <authorList>
            <person name="Klenk H.-P."/>
        </authorList>
    </citation>
    <scope>NUCLEOTIDE SEQUENCE [LARGE SCALE GENOMIC DNA]</scope>
    <source>
        <strain evidence="2 3">DSM 24947</strain>
    </source>
</reference>
<keyword evidence="2" id="KW-0255">Endonuclease</keyword>
<dbReference type="PANTHER" id="PTHR12121">
    <property type="entry name" value="CARBON CATABOLITE REPRESSOR PROTEIN 4"/>
    <property type="match status" value="1"/>
</dbReference>
<accession>A0A7W7FI62</accession>
<protein>
    <submittedName>
        <fullName evidence="2">Endonuclease/exonuclease/phosphatase family metal-dependent hydrolase</fullName>
    </submittedName>
</protein>
<evidence type="ECO:0000313" key="3">
    <source>
        <dbReference type="Proteomes" id="UP000573729"/>
    </source>
</evidence>
<dbReference type="EMBL" id="JACHMD010000001">
    <property type="protein sequence ID" value="MBB4667116.1"/>
    <property type="molecule type" value="Genomic_DNA"/>
</dbReference>
<evidence type="ECO:0000259" key="1">
    <source>
        <dbReference type="Pfam" id="PF03372"/>
    </source>
</evidence>
<keyword evidence="2" id="KW-0378">Hydrolase</keyword>
<evidence type="ECO:0000313" key="2">
    <source>
        <dbReference type="EMBL" id="MBB4667116.1"/>
    </source>
</evidence>
<keyword evidence="2" id="KW-0540">Nuclease</keyword>
<feature type="domain" description="Endonuclease/exonuclease/phosphatase" evidence="1">
    <location>
        <begin position="14"/>
        <end position="257"/>
    </location>
</feature>
<organism evidence="2 3">
    <name type="scientific">Microbacterium marinum</name>
    <dbReference type="NCBI Taxonomy" id="421115"/>
    <lineage>
        <taxon>Bacteria</taxon>
        <taxon>Bacillati</taxon>
        <taxon>Actinomycetota</taxon>
        <taxon>Actinomycetes</taxon>
        <taxon>Micrococcales</taxon>
        <taxon>Microbacteriaceae</taxon>
        <taxon>Microbacterium</taxon>
    </lineage>
</organism>
<dbReference type="Gene3D" id="3.60.10.10">
    <property type="entry name" value="Endonuclease/exonuclease/phosphatase"/>
    <property type="match status" value="1"/>
</dbReference>
<dbReference type="GO" id="GO:0000175">
    <property type="term" value="F:3'-5'-RNA exonuclease activity"/>
    <property type="evidence" value="ECO:0007669"/>
    <property type="project" value="TreeGrafter"/>
</dbReference>
<name>A0A7W7FI62_9MICO</name>
<keyword evidence="3" id="KW-1185">Reference proteome</keyword>
<dbReference type="InterPro" id="IPR005135">
    <property type="entry name" value="Endo/exonuclease/phosphatase"/>
</dbReference>
<dbReference type="InterPro" id="IPR036691">
    <property type="entry name" value="Endo/exonu/phosph_ase_sf"/>
</dbReference>
<dbReference type="Proteomes" id="UP000573729">
    <property type="component" value="Unassembled WGS sequence"/>
</dbReference>
<dbReference type="RefSeq" id="WP_184217312.1">
    <property type="nucleotide sequence ID" value="NZ_JACHMD010000001.1"/>
</dbReference>
<comment type="caution">
    <text evidence="2">The sequence shown here is derived from an EMBL/GenBank/DDBJ whole genome shotgun (WGS) entry which is preliminary data.</text>
</comment>
<dbReference type="Pfam" id="PF03372">
    <property type="entry name" value="Exo_endo_phos"/>
    <property type="match status" value="1"/>
</dbReference>
<sequence length="268" mass="29442">MSTTTPDDAILVTSYNVRRPVPEFLTTPADRWSRRAPNLVSALRRERPAILAAQEVLPHTARTILAALGPTYRRYGVGRGRGGRGEGCPIFFDSERLHLVAGRQVALSDDPDTAGARGWGNPIPRVATTAVFRDRRTGKSLGAVNTHLDPFSERSRLRSALALRQLAADSPHPTVLFGDLNAGASSRTVRTLLEGGLLADAWTRAERRLTPAWRSFARYRRPRLGDRIDWICTTAGVRVLTAAIEHRPETGGWPSDHLPVYAAIEVDS</sequence>
<dbReference type="AlphaFoldDB" id="A0A7W7FI62"/>
<dbReference type="GO" id="GO:0004519">
    <property type="term" value="F:endonuclease activity"/>
    <property type="evidence" value="ECO:0007669"/>
    <property type="project" value="UniProtKB-KW"/>
</dbReference>
<proteinExistence type="predicted"/>
<gene>
    <name evidence="2" type="ORF">BKA24_001825</name>
</gene>
<keyword evidence="2" id="KW-0269">Exonuclease</keyword>